<gene>
    <name evidence="2" type="ORF">FD16_GL001528</name>
</gene>
<dbReference type="OrthoDB" id="5233at2"/>
<dbReference type="AlphaFoldDB" id="A0A0R1W155"/>
<dbReference type="eggNOG" id="ENOG5032ZT4">
    <property type="taxonomic scope" value="Bacteria"/>
</dbReference>
<evidence type="ECO:0000313" key="3">
    <source>
        <dbReference type="Proteomes" id="UP000051820"/>
    </source>
</evidence>
<reference evidence="2 3" key="1">
    <citation type="journal article" date="2015" name="Genome Announc.">
        <title>Expanding the biotechnology potential of lactobacilli through comparative genomics of 213 strains and associated genera.</title>
        <authorList>
            <person name="Sun Z."/>
            <person name="Harris H.M."/>
            <person name="McCann A."/>
            <person name="Guo C."/>
            <person name="Argimon S."/>
            <person name="Zhang W."/>
            <person name="Yang X."/>
            <person name="Jeffery I.B."/>
            <person name="Cooney J.C."/>
            <person name="Kagawa T.F."/>
            <person name="Liu W."/>
            <person name="Song Y."/>
            <person name="Salvetti E."/>
            <person name="Wrobel A."/>
            <person name="Rasinkangas P."/>
            <person name="Parkhill J."/>
            <person name="Rea M.C."/>
            <person name="O'Sullivan O."/>
            <person name="Ritari J."/>
            <person name="Douillard F.P."/>
            <person name="Paul Ross R."/>
            <person name="Yang R."/>
            <person name="Briner A.E."/>
            <person name="Felis G.E."/>
            <person name="de Vos W.M."/>
            <person name="Barrangou R."/>
            <person name="Klaenhammer T.R."/>
            <person name="Caufield P.W."/>
            <person name="Cui Y."/>
            <person name="Zhang H."/>
            <person name="O'Toole P.W."/>
        </authorList>
    </citation>
    <scope>NUCLEOTIDE SEQUENCE [LARGE SCALE GENOMIC DNA]</scope>
    <source>
        <strain evidence="2 3">DSM 5007</strain>
    </source>
</reference>
<dbReference type="PATRIC" id="fig|1423807.3.peg.1566"/>
<sequence length="134" mass="15322">MQDPFNRQNDPNNGDDQDPFSNLPLPPNFAKVVNKENGQIRAAKVGVSWTTLWFGPIPAAMRGDWYNFALMIVLDLIYAMGVSMLGLQITLPVPAIIFGLIYNLMYFRHLFNIGYEPADEHSKELLSQSRYWKN</sequence>
<proteinExistence type="predicted"/>
<accession>A0A0R1W155</accession>
<organism evidence="2 3">
    <name type="scientific">Paucilactobacillus suebicus DSM 5007 = KCTC 3549</name>
    <dbReference type="NCBI Taxonomy" id="1423807"/>
    <lineage>
        <taxon>Bacteria</taxon>
        <taxon>Bacillati</taxon>
        <taxon>Bacillota</taxon>
        <taxon>Bacilli</taxon>
        <taxon>Lactobacillales</taxon>
        <taxon>Lactobacillaceae</taxon>
        <taxon>Paucilactobacillus</taxon>
    </lineage>
</organism>
<protein>
    <recommendedName>
        <fullName evidence="4">DUF2628 domain-containing protein</fullName>
    </recommendedName>
</protein>
<keyword evidence="3" id="KW-1185">Reference proteome</keyword>
<evidence type="ECO:0000313" key="2">
    <source>
        <dbReference type="EMBL" id="KRM09867.1"/>
    </source>
</evidence>
<comment type="caution">
    <text evidence="2">The sequence shown here is derived from an EMBL/GenBank/DDBJ whole genome shotgun (WGS) entry which is preliminary data.</text>
</comment>
<dbReference type="RefSeq" id="WP_010622461.1">
    <property type="nucleotide sequence ID" value="NZ_AZGF01000034.1"/>
</dbReference>
<dbReference type="Proteomes" id="UP000051820">
    <property type="component" value="Unassembled WGS sequence"/>
</dbReference>
<evidence type="ECO:0000256" key="1">
    <source>
        <dbReference type="SAM" id="MobiDB-lite"/>
    </source>
</evidence>
<name>A0A0R1W155_9LACO</name>
<feature type="region of interest" description="Disordered" evidence="1">
    <location>
        <begin position="1"/>
        <end position="21"/>
    </location>
</feature>
<feature type="compositionally biased region" description="Low complexity" evidence="1">
    <location>
        <begin position="1"/>
        <end position="12"/>
    </location>
</feature>
<evidence type="ECO:0008006" key="4">
    <source>
        <dbReference type="Google" id="ProtNLM"/>
    </source>
</evidence>
<dbReference type="EMBL" id="AZGF01000034">
    <property type="protein sequence ID" value="KRM09867.1"/>
    <property type="molecule type" value="Genomic_DNA"/>
</dbReference>
<dbReference type="STRING" id="1423807.FD16_GL001528"/>